<dbReference type="PANTHER" id="PTHR33840">
    <property type="match status" value="1"/>
</dbReference>
<name>A0A9X4M7J7_9CYAN</name>
<evidence type="ECO:0000259" key="1">
    <source>
        <dbReference type="Pfam" id="PF09994"/>
    </source>
</evidence>
<dbReference type="Proteomes" id="UP001152872">
    <property type="component" value="Unassembled WGS sequence"/>
</dbReference>
<evidence type="ECO:0000313" key="2">
    <source>
        <dbReference type="EMBL" id="MDG3494314.1"/>
    </source>
</evidence>
<comment type="caution">
    <text evidence="2">The sequence shown here is derived from an EMBL/GenBank/DDBJ whole genome shotgun (WGS) entry which is preliminary data.</text>
</comment>
<organism evidence="2 3">
    <name type="scientific">Pseudanabaena catenata USMAC16</name>
    <dbReference type="NCBI Taxonomy" id="1855837"/>
    <lineage>
        <taxon>Bacteria</taxon>
        <taxon>Bacillati</taxon>
        <taxon>Cyanobacteriota</taxon>
        <taxon>Cyanophyceae</taxon>
        <taxon>Pseudanabaenales</taxon>
        <taxon>Pseudanabaenaceae</taxon>
        <taxon>Pseudanabaena</taxon>
    </lineage>
</organism>
<protein>
    <submittedName>
        <fullName evidence="2">DUF2235 domain-containing protein</fullName>
    </submittedName>
</protein>
<dbReference type="InterPro" id="IPR018712">
    <property type="entry name" value="Tle1-like_cat"/>
</dbReference>
<accession>A0A9X4M7J7</accession>
<dbReference type="PANTHER" id="PTHR33840:SF1">
    <property type="entry name" value="TLE1 PHOSPHOLIPASE DOMAIN-CONTAINING PROTEIN"/>
    <property type="match status" value="1"/>
</dbReference>
<dbReference type="RefSeq" id="WP_009626382.1">
    <property type="nucleotide sequence ID" value="NZ_VBTY01000041.1"/>
</dbReference>
<feature type="domain" description="T6SS Phospholipase effector Tle1-like catalytic" evidence="1">
    <location>
        <begin position="2"/>
        <end position="260"/>
    </location>
</feature>
<dbReference type="AlphaFoldDB" id="A0A9X4M7J7"/>
<proteinExistence type="predicted"/>
<keyword evidence="3" id="KW-1185">Reference proteome</keyword>
<gene>
    <name evidence="2" type="ORF">FEV09_07055</name>
</gene>
<dbReference type="Pfam" id="PF09994">
    <property type="entry name" value="T6SS_Tle1-like_cat"/>
    <property type="match status" value="1"/>
</dbReference>
<sequence>MKRLIVCCDGTWIKLEKPDATNVLKIAQSVQAEDDLEIQQIVFYDQGIGTEGDFIDQITGGAFGWGIDQKIQSAYRFLSLNYQEGDEIYLFGFSRGAYTVRCLAGFIYCAGLLKRQYIHKTPEAYQLYRDRNSSTHPSGEQAIKFRETYGEHVSIRGLCCWDTVGSLGIPDIIPNFPLDNWVNKQYEFFDTKINRLIQNAFHAVAIDELRKSFPVTPMELSDDADTQIHQLWFVGDHGSIGGGTKEKYGLSDITLEWIMEWVEKLGLAIDRNCVESPINPQFYIPFDNEPKGIFKFAGEVRRKIEGDVSSLHETVKQRWQNDTSYRPENLLYLKQELDM</sequence>
<reference evidence="2" key="1">
    <citation type="submission" date="2019-05" db="EMBL/GenBank/DDBJ databases">
        <title>Whole genome sequencing of Pseudanabaena catenata USMAC16.</title>
        <authorList>
            <person name="Khan Z."/>
            <person name="Omar W.M."/>
            <person name="Convey P."/>
            <person name="Merican F."/>
            <person name="Najimudin N."/>
        </authorList>
    </citation>
    <scope>NUCLEOTIDE SEQUENCE</scope>
    <source>
        <strain evidence="2">USMAC16</strain>
    </source>
</reference>
<evidence type="ECO:0000313" key="3">
    <source>
        <dbReference type="Proteomes" id="UP001152872"/>
    </source>
</evidence>
<dbReference type="EMBL" id="VBTY01000041">
    <property type="protein sequence ID" value="MDG3494314.1"/>
    <property type="molecule type" value="Genomic_DNA"/>
</dbReference>